<organism evidence="6 7">
    <name type="scientific">Lactiplantibacillus mudanjiangensis</name>
    <dbReference type="NCBI Taxonomy" id="1296538"/>
    <lineage>
        <taxon>Bacteria</taxon>
        <taxon>Bacillati</taxon>
        <taxon>Bacillota</taxon>
        <taxon>Bacilli</taxon>
        <taxon>Lactobacillales</taxon>
        <taxon>Lactobacillaceae</taxon>
        <taxon>Lactiplantibacillus</taxon>
    </lineage>
</organism>
<dbReference type="PANTHER" id="PTHR30419:SF8">
    <property type="entry name" value="NITROGEN ASSIMILATION TRANSCRIPTIONAL ACTIVATOR-RELATED"/>
    <property type="match status" value="1"/>
</dbReference>
<sequence>MDVRILKYFLAVAQEQNITRAAESLHTSQSNLSRQLAAFEDDIGKQLINRGSRKITLTDEGMFLRKRAQEIVDLVDRTSNDLINFDNDVTGDVYLAAAETPAIRLLADVMVDIQKQHSQIKFHIFSGSTIEVAERLDTGLVDFGILVEPVDLQKYDYLRLPVKDTWGVLMQRDSPLAQKAAIEPADIRDKPILGSRQMLDGNVLSGWLGINPHELNIVATFNLINSPAMMIERGMGYAFTFSHLINTIGNTNLCFRPLMPKVETSLYLVWKKYQVMTPANNLFLKQLRHQLTF</sequence>
<comment type="similarity">
    <text evidence="1">Belongs to the LysR transcriptional regulatory family.</text>
</comment>
<dbReference type="GO" id="GO:0003700">
    <property type="term" value="F:DNA-binding transcription factor activity"/>
    <property type="evidence" value="ECO:0007669"/>
    <property type="project" value="InterPro"/>
</dbReference>
<dbReference type="PRINTS" id="PR00039">
    <property type="entry name" value="HTHLYSR"/>
</dbReference>
<dbReference type="InterPro" id="IPR050950">
    <property type="entry name" value="HTH-type_LysR_regulators"/>
</dbReference>
<dbReference type="Pfam" id="PF03466">
    <property type="entry name" value="LysR_substrate"/>
    <property type="match status" value="1"/>
</dbReference>
<reference evidence="6 7" key="1">
    <citation type="submission" date="2018-11" db="EMBL/GenBank/DDBJ databases">
        <authorList>
            <person name="Wuyts S."/>
        </authorList>
    </citation>
    <scope>NUCLEOTIDE SEQUENCE [LARGE SCALE GENOMIC DNA]</scope>
    <source>
        <strain evidence="6">Lactobacillus mudanjiangensis AMBF249</strain>
    </source>
</reference>
<accession>A0A660E556</accession>
<evidence type="ECO:0000256" key="1">
    <source>
        <dbReference type="ARBA" id="ARBA00009437"/>
    </source>
</evidence>
<keyword evidence="4" id="KW-0804">Transcription</keyword>
<evidence type="ECO:0000256" key="4">
    <source>
        <dbReference type="ARBA" id="ARBA00023163"/>
    </source>
</evidence>
<keyword evidence="7" id="KW-1185">Reference proteome</keyword>
<dbReference type="InterPro" id="IPR005119">
    <property type="entry name" value="LysR_subst-bd"/>
</dbReference>
<evidence type="ECO:0000256" key="2">
    <source>
        <dbReference type="ARBA" id="ARBA00023015"/>
    </source>
</evidence>
<dbReference type="Gene3D" id="3.40.190.290">
    <property type="match status" value="1"/>
</dbReference>
<dbReference type="AlphaFoldDB" id="A0A660E556"/>
<evidence type="ECO:0000256" key="3">
    <source>
        <dbReference type="ARBA" id="ARBA00023125"/>
    </source>
</evidence>
<dbReference type="InterPro" id="IPR036390">
    <property type="entry name" value="WH_DNA-bd_sf"/>
</dbReference>
<dbReference type="GO" id="GO:0005829">
    <property type="term" value="C:cytosol"/>
    <property type="evidence" value="ECO:0007669"/>
    <property type="project" value="TreeGrafter"/>
</dbReference>
<dbReference type="Gene3D" id="1.10.10.10">
    <property type="entry name" value="Winged helix-like DNA-binding domain superfamily/Winged helix DNA-binding domain"/>
    <property type="match status" value="1"/>
</dbReference>
<dbReference type="OrthoDB" id="9803735at2"/>
<feature type="domain" description="HTH lysR-type" evidence="5">
    <location>
        <begin position="1"/>
        <end position="58"/>
    </location>
</feature>
<dbReference type="InterPro" id="IPR000847">
    <property type="entry name" value="LysR_HTH_N"/>
</dbReference>
<dbReference type="PANTHER" id="PTHR30419">
    <property type="entry name" value="HTH-TYPE TRANSCRIPTIONAL REGULATOR YBHD"/>
    <property type="match status" value="1"/>
</dbReference>
<dbReference type="GO" id="GO:0003677">
    <property type="term" value="F:DNA binding"/>
    <property type="evidence" value="ECO:0007669"/>
    <property type="project" value="UniProtKB-KW"/>
</dbReference>
<dbReference type="RefSeq" id="WP_130851678.1">
    <property type="nucleotide sequence ID" value="NZ_UYIG01000101.1"/>
</dbReference>
<dbReference type="Pfam" id="PF00126">
    <property type="entry name" value="HTH_1"/>
    <property type="match status" value="1"/>
</dbReference>
<evidence type="ECO:0000313" key="6">
    <source>
        <dbReference type="EMBL" id="VDG28161.1"/>
    </source>
</evidence>
<dbReference type="Proteomes" id="UP000289996">
    <property type="component" value="Unassembled WGS sequence"/>
</dbReference>
<gene>
    <name evidence="6" type="ORF">MUDAN_MDHGFNIF_02885</name>
</gene>
<dbReference type="EMBL" id="UYIG01000101">
    <property type="protein sequence ID" value="VDG28161.1"/>
    <property type="molecule type" value="Genomic_DNA"/>
</dbReference>
<evidence type="ECO:0000313" key="7">
    <source>
        <dbReference type="Proteomes" id="UP000289996"/>
    </source>
</evidence>
<dbReference type="SUPFAM" id="SSF53850">
    <property type="entry name" value="Periplasmic binding protein-like II"/>
    <property type="match status" value="1"/>
</dbReference>
<dbReference type="FunFam" id="1.10.10.10:FF:000001">
    <property type="entry name" value="LysR family transcriptional regulator"/>
    <property type="match status" value="1"/>
</dbReference>
<keyword evidence="3" id="KW-0238">DNA-binding</keyword>
<evidence type="ECO:0000259" key="5">
    <source>
        <dbReference type="PROSITE" id="PS50931"/>
    </source>
</evidence>
<proteinExistence type="inferred from homology"/>
<protein>
    <submittedName>
        <fullName evidence="6">HTH-type transcriptional regulator CynR [Lactobacillus parabuchneri]</fullName>
    </submittedName>
</protein>
<dbReference type="CDD" id="cd05466">
    <property type="entry name" value="PBP2_LTTR_substrate"/>
    <property type="match status" value="1"/>
</dbReference>
<dbReference type="InterPro" id="IPR036388">
    <property type="entry name" value="WH-like_DNA-bd_sf"/>
</dbReference>
<dbReference type="SUPFAM" id="SSF46785">
    <property type="entry name" value="Winged helix' DNA-binding domain"/>
    <property type="match status" value="1"/>
</dbReference>
<dbReference type="PROSITE" id="PS50931">
    <property type="entry name" value="HTH_LYSR"/>
    <property type="match status" value="1"/>
</dbReference>
<keyword evidence="2" id="KW-0805">Transcription regulation</keyword>
<name>A0A660E556_9LACO</name>